<dbReference type="PROSITE" id="PS51257">
    <property type="entry name" value="PROKAR_LIPOPROTEIN"/>
    <property type="match status" value="1"/>
</dbReference>
<evidence type="ECO:0000313" key="3">
    <source>
        <dbReference type="EMBL" id="KAE8417158.1"/>
    </source>
</evidence>
<evidence type="ECO:0000313" key="4">
    <source>
        <dbReference type="Proteomes" id="UP000325395"/>
    </source>
</evidence>
<gene>
    <name evidence="3" type="ORF">BDV36DRAFT_296335</name>
</gene>
<keyword evidence="2" id="KW-0472">Membrane</keyword>
<keyword evidence="4" id="KW-1185">Reference proteome</keyword>
<reference evidence="3 4" key="1">
    <citation type="submission" date="2019-04" db="EMBL/GenBank/DDBJ databases">
        <authorList>
            <consortium name="DOE Joint Genome Institute"/>
            <person name="Mondo S."/>
            <person name="Kjaerbolling I."/>
            <person name="Vesth T."/>
            <person name="Frisvad J.C."/>
            <person name="Nybo J.L."/>
            <person name="Theobald S."/>
            <person name="Kildgaard S."/>
            <person name="Isbrandt T."/>
            <person name="Kuo A."/>
            <person name="Sato A."/>
            <person name="Lyhne E.K."/>
            <person name="Kogle M.E."/>
            <person name="Wiebenga A."/>
            <person name="Kun R.S."/>
            <person name="Lubbers R.J."/>
            <person name="Makela M.R."/>
            <person name="Barry K."/>
            <person name="Chovatia M."/>
            <person name="Clum A."/>
            <person name="Daum C."/>
            <person name="Haridas S."/>
            <person name="He G."/>
            <person name="LaButti K."/>
            <person name="Lipzen A."/>
            <person name="Riley R."/>
            <person name="Salamov A."/>
            <person name="Simmons B.A."/>
            <person name="Magnuson J.K."/>
            <person name="Henrissat B."/>
            <person name="Mortensen U.H."/>
            <person name="Larsen T.O."/>
            <person name="Devries R.P."/>
            <person name="Grigoriev I.V."/>
            <person name="Machida M."/>
            <person name="Baker S.E."/>
            <person name="Andersen M.R."/>
            <person name="Cantor M.N."/>
            <person name="Hua S.X."/>
        </authorList>
    </citation>
    <scope>NUCLEOTIDE SEQUENCE [LARGE SCALE GENOMIC DNA]</scope>
    <source>
        <strain evidence="3 4">CBS 117616</strain>
    </source>
</reference>
<feature type="region of interest" description="Disordered" evidence="1">
    <location>
        <begin position="56"/>
        <end position="84"/>
    </location>
</feature>
<feature type="transmembrane region" description="Helical" evidence="2">
    <location>
        <begin position="7"/>
        <end position="31"/>
    </location>
</feature>
<dbReference type="Proteomes" id="UP000325395">
    <property type="component" value="Unassembled WGS sequence"/>
</dbReference>
<evidence type="ECO:0000256" key="1">
    <source>
        <dbReference type="SAM" id="MobiDB-lite"/>
    </source>
</evidence>
<name>A0ABQ6WJB6_9EURO</name>
<dbReference type="EMBL" id="ML735741">
    <property type="protein sequence ID" value="KAE8417158.1"/>
    <property type="molecule type" value="Genomic_DNA"/>
</dbReference>
<organism evidence="3 4">
    <name type="scientific">Aspergillus pseudocaelatus</name>
    <dbReference type="NCBI Taxonomy" id="1825620"/>
    <lineage>
        <taxon>Eukaryota</taxon>
        <taxon>Fungi</taxon>
        <taxon>Dikarya</taxon>
        <taxon>Ascomycota</taxon>
        <taxon>Pezizomycotina</taxon>
        <taxon>Eurotiomycetes</taxon>
        <taxon>Eurotiomycetidae</taxon>
        <taxon>Eurotiales</taxon>
        <taxon>Aspergillaceae</taxon>
        <taxon>Aspergillus</taxon>
        <taxon>Aspergillus subgen. Circumdati</taxon>
    </lineage>
</organism>
<sequence>MAKNYDTFVVIGLVTIPIFFIGVIFIMALALSGACSGRLHTHYLFCINPQERQKERAAARGSSDVPDITISPPAPCARQESDQEKEMTMYLNHAVIPILIRDSQFGPLIR</sequence>
<keyword evidence="2" id="KW-0812">Transmembrane</keyword>
<accession>A0ABQ6WJB6</accession>
<evidence type="ECO:0000256" key="2">
    <source>
        <dbReference type="SAM" id="Phobius"/>
    </source>
</evidence>
<keyword evidence="2" id="KW-1133">Transmembrane helix</keyword>
<protein>
    <submittedName>
        <fullName evidence="3">Uncharacterized protein</fullName>
    </submittedName>
</protein>
<proteinExistence type="predicted"/>